<keyword evidence="2" id="KW-1185">Reference proteome</keyword>
<protein>
    <submittedName>
        <fullName evidence="1">RNA polymerase sigma factor</fullName>
    </submittedName>
</protein>
<dbReference type="Proteomes" id="UP000241510">
    <property type="component" value="Segment"/>
</dbReference>
<accession>A0A2K9V317</accession>
<evidence type="ECO:0000313" key="1">
    <source>
        <dbReference type="EMBL" id="AUV56448.1"/>
    </source>
</evidence>
<dbReference type="GeneID" id="54987556"/>
<dbReference type="RefSeq" id="YP_009797146.1">
    <property type="nucleotide sequence ID" value="NC_047910.1"/>
</dbReference>
<name>A0A2K9V317_9CAUD</name>
<dbReference type="EMBL" id="MG711462">
    <property type="protein sequence ID" value="AUV56448.1"/>
    <property type="molecule type" value="Genomic_DNA"/>
</dbReference>
<evidence type="ECO:0000313" key="2">
    <source>
        <dbReference type="Proteomes" id="UP000241510"/>
    </source>
</evidence>
<reference evidence="1 2" key="1">
    <citation type="submission" date="2017-12" db="EMBL/GenBank/DDBJ databases">
        <title>Phages infecting Faecalibacterium prausnitzii belong to novel viral genera that help decipher intestinal viromes.</title>
        <authorList>
            <person name="Petit M.-A."/>
            <person name="De Paepe M."/>
            <person name="Benevides L."/>
            <person name="Langella P."/>
        </authorList>
    </citation>
    <scope>NUCLEOTIDE SEQUENCE [LARGE SCALE GENOMIC DNA]</scope>
</reference>
<dbReference type="KEGG" id="vg:54987556"/>
<sequence length="158" mass="18935">MQKHPSQMSEDERIFLKRYLSQYYRAKERQKILRERLADIRTELDPAGKNGRNTSLAIKMAEIEDRIAQQSEIEATAILDIMEVLEFLPQDSVEREIMEMRHIDCKPWNEIMRTIHLSRAPCFRRYSTGLEWLYTYKKVRTTLAEFRARVERTEKDGH</sequence>
<proteinExistence type="predicted"/>
<organism evidence="1 2">
    <name type="scientific">Faecalibacterium phage FP_Epona</name>
    <dbReference type="NCBI Taxonomy" id="2070182"/>
    <lineage>
        <taxon>Viruses</taxon>
        <taxon>Duplodnaviria</taxon>
        <taxon>Heunggongvirae</taxon>
        <taxon>Uroviricota</taxon>
        <taxon>Caudoviricetes</taxon>
        <taxon>Eponavirus</taxon>
        <taxon>Eponavirus epona</taxon>
    </lineage>
</organism>